<keyword evidence="4" id="KW-0472">Membrane</keyword>
<evidence type="ECO:0000256" key="2">
    <source>
        <dbReference type="ARBA" id="ARBA00006727"/>
    </source>
</evidence>
<name>A0A084QA58_STAC4</name>
<dbReference type="PANTHER" id="PTHR11360">
    <property type="entry name" value="MONOCARBOXYLATE TRANSPORTER"/>
    <property type="match status" value="1"/>
</dbReference>
<evidence type="ECO:0000256" key="1">
    <source>
        <dbReference type="ARBA" id="ARBA00004141"/>
    </source>
</evidence>
<dbReference type="InterPro" id="IPR011701">
    <property type="entry name" value="MFS"/>
</dbReference>
<feature type="transmembrane region" description="Helical" evidence="4">
    <location>
        <begin position="427"/>
        <end position="446"/>
    </location>
</feature>
<evidence type="ECO:0000259" key="5">
    <source>
        <dbReference type="PROSITE" id="PS50850"/>
    </source>
</evidence>
<feature type="transmembrane region" description="Helical" evidence="4">
    <location>
        <begin position="390"/>
        <end position="407"/>
    </location>
</feature>
<dbReference type="OMA" id="SMPQVHI"/>
<evidence type="ECO:0000313" key="7">
    <source>
        <dbReference type="Proteomes" id="UP000028524"/>
    </source>
</evidence>
<dbReference type="Proteomes" id="UP000028524">
    <property type="component" value="Unassembled WGS sequence"/>
</dbReference>
<organism evidence="6 7">
    <name type="scientific">Stachybotrys chlorohalonatus (strain IBT 40285)</name>
    <dbReference type="NCBI Taxonomy" id="1283841"/>
    <lineage>
        <taxon>Eukaryota</taxon>
        <taxon>Fungi</taxon>
        <taxon>Dikarya</taxon>
        <taxon>Ascomycota</taxon>
        <taxon>Pezizomycotina</taxon>
        <taxon>Sordariomycetes</taxon>
        <taxon>Hypocreomycetidae</taxon>
        <taxon>Hypocreales</taxon>
        <taxon>Stachybotryaceae</taxon>
        <taxon>Stachybotrys</taxon>
    </lineage>
</organism>
<dbReference type="InterPro" id="IPR050327">
    <property type="entry name" value="Proton-linked_MCT"/>
</dbReference>
<dbReference type="EMBL" id="KL660885">
    <property type="protein sequence ID" value="KFA60843.1"/>
    <property type="molecule type" value="Genomic_DNA"/>
</dbReference>
<feature type="transmembrane region" description="Helical" evidence="4">
    <location>
        <begin position="107"/>
        <end position="125"/>
    </location>
</feature>
<feature type="region of interest" description="Disordered" evidence="3">
    <location>
        <begin position="15"/>
        <end position="60"/>
    </location>
</feature>
<dbReference type="Gene3D" id="1.20.1250.20">
    <property type="entry name" value="MFS general substrate transporter like domains"/>
    <property type="match status" value="2"/>
</dbReference>
<comment type="similarity">
    <text evidence="2">Belongs to the major facilitator superfamily. Monocarboxylate porter (TC 2.A.1.13) family.</text>
</comment>
<dbReference type="GO" id="GO:0016020">
    <property type="term" value="C:membrane"/>
    <property type="evidence" value="ECO:0007669"/>
    <property type="project" value="UniProtKB-SubCell"/>
</dbReference>
<dbReference type="Pfam" id="PF07690">
    <property type="entry name" value="MFS_1"/>
    <property type="match status" value="1"/>
</dbReference>
<proteinExistence type="inferred from homology"/>
<dbReference type="GO" id="GO:0022857">
    <property type="term" value="F:transmembrane transporter activity"/>
    <property type="evidence" value="ECO:0007669"/>
    <property type="project" value="InterPro"/>
</dbReference>
<gene>
    <name evidence="6" type="ORF">S40285_06185</name>
</gene>
<feature type="compositionally biased region" description="Basic and acidic residues" evidence="3">
    <location>
        <begin position="36"/>
        <end position="49"/>
    </location>
</feature>
<dbReference type="PANTHER" id="PTHR11360:SF315">
    <property type="entry name" value="TRANSPORTER MCH2-RELATED"/>
    <property type="match status" value="1"/>
</dbReference>
<feature type="transmembrane region" description="Helical" evidence="4">
    <location>
        <begin position="269"/>
        <end position="290"/>
    </location>
</feature>
<comment type="subcellular location">
    <subcellularLocation>
        <location evidence="1">Membrane</location>
        <topology evidence="1">Multi-pass membrane protein</topology>
    </subcellularLocation>
</comment>
<keyword evidence="4" id="KW-0812">Transmembrane</keyword>
<feature type="domain" description="Major facilitator superfamily (MFS) profile" evidence="5">
    <location>
        <begin position="69"/>
        <end position="447"/>
    </location>
</feature>
<accession>A0A084QA58</accession>
<feature type="transmembrane region" description="Helical" evidence="4">
    <location>
        <begin position="137"/>
        <end position="156"/>
    </location>
</feature>
<evidence type="ECO:0000256" key="3">
    <source>
        <dbReference type="SAM" id="MobiDB-lite"/>
    </source>
</evidence>
<feature type="transmembrane region" description="Helical" evidence="4">
    <location>
        <begin position="162"/>
        <end position="182"/>
    </location>
</feature>
<dbReference type="HOGENOM" id="CLU_001265_1_2_1"/>
<feature type="transmembrane region" description="Helical" evidence="4">
    <location>
        <begin position="356"/>
        <end position="378"/>
    </location>
</feature>
<protein>
    <recommendedName>
        <fullName evidence="5">Major facilitator superfamily (MFS) profile domain-containing protein</fullName>
    </recommendedName>
</protein>
<dbReference type="FunCoup" id="A0A084QA58">
    <property type="interactions" value="139"/>
</dbReference>
<dbReference type="SUPFAM" id="SSF103473">
    <property type="entry name" value="MFS general substrate transporter"/>
    <property type="match status" value="1"/>
</dbReference>
<feature type="transmembrane region" description="Helical" evidence="4">
    <location>
        <begin position="194"/>
        <end position="213"/>
    </location>
</feature>
<evidence type="ECO:0000313" key="6">
    <source>
        <dbReference type="EMBL" id="KFA60843.1"/>
    </source>
</evidence>
<reference evidence="6 7" key="1">
    <citation type="journal article" date="2014" name="BMC Genomics">
        <title>Comparative genome sequencing reveals chemotype-specific gene clusters in the toxigenic black mold Stachybotrys.</title>
        <authorList>
            <person name="Semeiks J."/>
            <person name="Borek D."/>
            <person name="Otwinowski Z."/>
            <person name="Grishin N.V."/>
        </authorList>
    </citation>
    <scope>NUCLEOTIDE SEQUENCE [LARGE SCALE GENOMIC DNA]</scope>
    <source>
        <strain evidence="6 7">IBT 40285</strain>
    </source>
</reference>
<keyword evidence="4" id="KW-1133">Transmembrane helix</keyword>
<dbReference type="OrthoDB" id="6499973at2759"/>
<dbReference type="AlphaFoldDB" id="A0A084QA58"/>
<dbReference type="InterPro" id="IPR036259">
    <property type="entry name" value="MFS_trans_sf"/>
</dbReference>
<sequence length="498" mass="53133">MKEVIPAAVVANQHEPLDQSSISPHMIAPSETPPSGDEKKQISSTEHRVQQRAGPPPPPPNGGYGWVCAAAVATINAHTWGMNSSYGVFLAHYLANDLYPGASPLEYAFIGSLSIGCALGISPLVTASVRIWGTKRVMLAGALLEGLSLVAASFAHRIWQLFLAQGVLFGLGMGLLFVPSAGIVPQWFTTRRSLASGLTTSGSGLGGLVYSFATGAMIQNLGLSWTFRILGIIAFVVNATCTLLVKDRNKIIGSKQIAFDTTLFRRAEYLLLLAFGWFAILGYVVLVYSLSSYANYIGLDASQAALITAFMNLGQAFGRPAVGFFSDRTGRLNMATAATLLAGTFTLAIWVNATSYGVLIFFAIVGGAVGGSFWTVVAPVTAEIVGLRDVPSALSLMWISIVLPATFSEPIALEIVVGTGSYLGAQLFAGFMFIAATACLIMLRGWKIGEVNEAMRVTNQTLEKFDQVAFENDDKLTAQCRKVGRKKMAAMSVKWCKV</sequence>
<evidence type="ECO:0000256" key="4">
    <source>
        <dbReference type="SAM" id="Phobius"/>
    </source>
</evidence>
<dbReference type="CDD" id="cd17352">
    <property type="entry name" value="MFS_MCT_SLC16"/>
    <property type="match status" value="1"/>
</dbReference>
<feature type="transmembrane region" description="Helical" evidence="4">
    <location>
        <begin position="225"/>
        <end position="245"/>
    </location>
</feature>
<dbReference type="PROSITE" id="PS50850">
    <property type="entry name" value="MFS"/>
    <property type="match status" value="1"/>
</dbReference>
<feature type="transmembrane region" description="Helical" evidence="4">
    <location>
        <begin position="330"/>
        <end position="350"/>
    </location>
</feature>
<dbReference type="InParanoid" id="A0A084QA58"/>
<keyword evidence="7" id="KW-1185">Reference proteome</keyword>
<dbReference type="InterPro" id="IPR020846">
    <property type="entry name" value="MFS_dom"/>
</dbReference>